<dbReference type="SFLD" id="SFLDG01168">
    <property type="entry name" value="Ferric_reductase_subgroup_(FRE"/>
    <property type="match status" value="1"/>
</dbReference>
<evidence type="ECO:0000313" key="7">
    <source>
        <dbReference type="EMBL" id="CAF4072242.1"/>
    </source>
</evidence>
<dbReference type="PRINTS" id="PR00466">
    <property type="entry name" value="GP91PHOX"/>
</dbReference>
<dbReference type="Pfam" id="PF08022">
    <property type="entry name" value="FAD_binding_8"/>
    <property type="match status" value="1"/>
</dbReference>
<protein>
    <recommendedName>
        <fullName evidence="4">FAD-binding FR-type domain-containing protein</fullName>
    </recommendedName>
</protein>
<dbReference type="EMBL" id="CAJOBC010085227">
    <property type="protein sequence ID" value="CAF4328298.1"/>
    <property type="molecule type" value="Genomic_DNA"/>
</dbReference>
<evidence type="ECO:0000256" key="1">
    <source>
        <dbReference type="ARBA" id="ARBA00023002"/>
    </source>
</evidence>
<dbReference type="OrthoDB" id="167398at2759"/>
<keyword evidence="1" id="KW-0560">Oxidoreductase</keyword>
<feature type="transmembrane region" description="Helical" evidence="3">
    <location>
        <begin position="71"/>
        <end position="88"/>
    </location>
</feature>
<evidence type="ECO:0000256" key="3">
    <source>
        <dbReference type="SAM" id="Phobius"/>
    </source>
</evidence>
<dbReference type="GO" id="GO:0016175">
    <property type="term" value="F:superoxide-generating NAD(P)H oxidase activity"/>
    <property type="evidence" value="ECO:0007669"/>
    <property type="project" value="TreeGrafter"/>
</dbReference>
<keyword evidence="3" id="KW-0472">Membrane</keyword>
<dbReference type="InterPro" id="IPR050369">
    <property type="entry name" value="RBOH/FRE"/>
</dbReference>
<feature type="transmembrane region" description="Helical" evidence="3">
    <location>
        <begin position="46"/>
        <end position="65"/>
    </location>
</feature>
<accession>A0A815PZZ4</accession>
<dbReference type="AlphaFoldDB" id="A0A815PZZ4"/>
<dbReference type="SUPFAM" id="SSF63380">
    <property type="entry name" value="Riboflavin synthase domain-like"/>
    <property type="match status" value="1"/>
</dbReference>
<dbReference type="PROSITE" id="PS51384">
    <property type="entry name" value="FAD_FR"/>
    <property type="match status" value="1"/>
</dbReference>
<dbReference type="GO" id="GO:0006952">
    <property type="term" value="P:defense response"/>
    <property type="evidence" value="ECO:0007669"/>
    <property type="project" value="TreeGrafter"/>
</dbReference>
<evidence type="ECO:0000256" key="2">
    <source>
        <dbReference type="ARBA" id="ARBA00049908"/>
    </source>
</evidence>
<dbReference type="InterPro" id="IPR013112">
    <property type="entry name" value="FAD-bd_8"/>
</dbReference>
<evidence type="ECO:0000313" key="5">
    <source>
        <dbReference type="EMBL" id="CAF1266116.1"/>
    </source>
</evidence>
<sequence>MIFTTTWGVGWVKGSAPLTGVILCLILSVIIICSMQFVRRGGHFQIFYWTHLLFLPFYIVLIIHAAKFWKFVIGPLAILIFEKLYSLITRYSTKKGYTYLKSVTVEQSNVISLAIHRPPNFDFKPGDWVFINIPSIALYEWHPFTISSAPEEKDIIKFHIQAVGNWTKQVYNRYTNLENQNEYGVIVHRATCPEILSDAQYANIEIPQININPQSKKIKERIWLNGPFTSCARYIFDCQHVVLIGAGIGITPYASILSSLMAQFRASQIVCRHCNRRSYNADINERTLKKVDFIWVNRDVKSFEWFLSLLRGFENEQAAFLQDSDLNEKFLDTHLYFTAMKNDESIGSAPFDLVSKIYQEVKDVDIFTSLNAKTHVGRPNWDDVFRQLSSSQRQISVFFCGPSSMANSIREQCARHKFRFYKEKF</sequence>
<dbReference type="PANTHER" id="PTHR11972">
    <property type="entry name" value="NADPH OXIDASE"/>
    <property type="match status" value="1"/>
</dbReference>
<dbReference type="Gene3D" id="2.40.30.10">
    <property type="entry name" value="Translation factors"/>
    <property type="match status" value="1"/>
</dbReference>
<dbReference type="PANTHER" id="PTHR11972:SF58">
    <property type="entry name" value="NADPH OXIDASE 5"/>
    <property type="match status" value="1"/>
</dbReference>
<dbReference type="GO" id="GO:0043020">
    <property type="term" value="C:NADPH oxidase complex"/>
    <property type="evidence" value="ECO:0007669"/>
    <property type="project" value="TreeGrafter"/>
</dbReference>
<proteinExistence type="predicted"/>
<dbReference type="Proteomes" id="UP000677228">
    <property type="component" value="Unassembled WGS sequence"/>
</dbReference>
<keyword evidence="3" id="KW-1133">Transmembrane helix</keyword>
<dbReference type="InterPro" id="IPR039261">
    <property type="entry name" value="FNR_nucleotide-bd"/>
</dbReference>
<evidence type="ECO:0000313" key="8">
    <source>
        <dbReference type="EMBL" id="CAF4328298.1"/>
    </source>
</evidence>
<gene>
    <name evidence="6" type="ORF">GPM918_LOCUS34927</name>
    <name evidence="5" type="ORF">OVA965_LOCUS26963</name>
    <name evidence="8" type="ORF">SRO942_LOCUS35642</name>
    <name evidence="7" type="ORF">TMI583_LOCUS27705</name>
</gene>
<evidence type="ECO:0000259" key="4">
    <source>
        <dbReference type="PROSITE" id="PS51384"/>
    </source>
</evidence>
<feature type="domain" description="FAD-binding FR-type" evidence="4">
    <location>
        <begin position="92"/>
        <end position="207"/>
    </location>
</feature>
<keyword evidence="3" id="KW-0812">Transmembrane</keyword>
<dbReference type="GO" id="GO:0042554">
    <property type="term" value="P:superoxide anion generation"/>
    <property type="evidence" value="ECO:0007669"/>
    <property type="project" value="TreeGrafter"/>
</dbReference>
<keyword evidence="9" id="KW-1185">Reference proteome</keyword>
<dbReference type="Proteomes" id="UP000663829">
    <property type="component" value="Unassembled WGS sequence"/>
</dbReference>
<organism evidence="6 9">
    <name type="scientific">Didymodactylos carnosus</name>
    <dbReference type="NCBI Taxonomy" id="1234261"/>
    <lineage>
        <taxon>Eukaryota</taxon>
        <taxon>Metazoa</taxon>
        <taxon>Spiralia</taxon>
        <taxon>Gnathifera</taxon>
        <taxon>Rotifera</taxon>
        <taxon>Eurotatoria</taxon>
        <taxon>Bdelloidea</taxon>
        <taxon>Philodinida</taxon>
        <taxon>Philodinidae</taxon>
        <taxon>Didymodactylos</taxon>
    </lineage>
</organism>
<dbReference type="InterPro" id="IPR017927">
    <property type="entry name" value="FAD-bd_FR_type"/>
</dbReference>
<evidence type="ECO:0000313" key="9">
    <source>
        <dbReference type="Proteomes" id="UP000663829"/>
    </source>
</evidence>
<name>A0A815PZZ4_9BILA</name>
<dbReference type="SUPFAM" id="SSF52343">
    <property type="entry name" value="Ferredoxin reductase-like, C-terminal NADP-linked domain"/>
    <property type="match status" value="1"/>
</dbReference>
<dbReference type="InterPro" id="IPR017938">
    <property type="entry name" value="Riboflavin_synthase-like_b-brl"/>
</dbReference>
<feature type="transmembrane region" description="Helical" evidence="3">
    <location>
        <begin position="15"/>
        <end position="34"/>
    </location>
</feature>
<evidence type="ECO:0000313" key="6">
    <source>
        <dbReference type="EMBL" id="CAF1456641.1"/>
    </source>
</evidence>
<dbReference type="Proteomes" id="UP000682733">
    <property type="component" value="Unassembled WGS sequence"/>
</dbReference>
<comment type="caution">
    <text evidence="6">The sequence shown here is derived from an EMBL/GenBank/DDBJ whole genome shotgun (WGS) entry which is preliminary data.</text>
</comment>
<comment type="catalytic activity">
    <reaction evidence="2">
        <text>NADPH + 2 O2 = 2 superoxide + NADP(+) + H(+)</text>
        <dbReference type="Rhea" id="RHEA:63180"/>
        <dbReference type="ChEBI" id="CHEBI:15378"/>
        <dbReference type="ChEBI" id="CHEBI:15379"/>
        <dbReference type="ChEBI" id="CHEBI:18421"/>
        <dbReference type="ChEBI" id="CHEBI:57783"/>
        <dbReference type="ChEBI" id="CHEBI:58349"/>
    </reaction>
</comment>
<dbReference type="InterPro" id="IPR000778">
    <property type="entry name" value="Cyt_b245_heavy_chain"/>
</dbReference>
<dbReference type="Gene3D" id="3.40.50.80">
    <property type="entry name" value="Nucleotide-binding domain of ferredoxin-NADP reductase (FNR) module"/>
    <property type="match status" value="1"/>
</dbReference>
<reference evidence="6" key="1">
    <citation type="submission" date="2021-02" db="EMBL/GenBank/DDBJ databases">
        <authorList>
            <person name="Nowell W R."/>
        </authorList>
    </citation>
    <scope>NUCLEOTIDE SEQUENCE</scope>
</reference>
<dbReference type="InterPro" id="IPR013121">
    <property type="entry name" value="Fe_red_NAD-bd_6"/>
</dbReference>
<dbReference type="EMBL" id="CAJNOK010017554">
    <property type="protein sequence ID" value="CAF1266116.1"/>
    <property type="molecule type" value="Genomic_DNA"/>
</dbReference>
<dbReference type="CDD" id="cd06186">
    <property type="entry name" value="NOX_Duox_like_FAD_NADP"/>
    <property type="match status" value="1"/>
</dbReference>
<dbReference type="Pfam" id="PF08030">
    <property type="entry name" value="NAD_binding_6"/>
    <property type="match status" value="1"/>
</dbReference>
<dbReference type="EMBL" id="CAJNOQ010019771">
    <property type="protein sequence ID" value="CAF1456641.1"/>
    <property type="molecule type" value="Genomic_DNA"/>
</dbReference>
<dbReference type="Proteomes" id="UP000681722">
    <property type="component" value="Unassembled WGS sequence"/>
</dbReference>
<dbReference type="EMBL" id="CAJOBA010039111">
    <property type="protein sequence ID" value="CAF4072242.1"/>
    <property type="molecule type" value="Genomic_DNA"/>
</dbReference>